<dbReference type="Proteomes" id="UP000016932">
    <property type="component" value="Unassembled WGS sequence"/>
</dbReference>
<feature type="domain" description="Heterokaryon incompatibility" evidence="2">
    <location>
        <begin position="89"/>
        <end position="245"/>
    </location>
</feature>
<evidence type="ECO:0000313" key="4">
    <source>
        <dbReference type="Proteomes" id="UP000016932"/>
    </source>
</evidence>
<feature type="region of interest" description="Disordered" evidence="1">
    <location>
        <begin position="1"/>
        <end position="26"/>
    </location>
</feature>
<dbReference type="OrthoDB" id="3921930at2759"/>
<dbReference type="VEuPathDB" id="FungiDB:MYCFIDRAFT_84640"/>
<evidence type="ECO:0000256" key="1">
    <source>
        <dbReference type="SAM" id="MobiDB-lite"/>
    </source>
</evidence>
<dbReference type="RefSeq" id="XP_007929501.1">
    <property type="nucleotide sequence ID" value="XM_007931310.1"/>
</dbReference>
<proteinExistence type="predicted"/>
<sequence>MAESSSWHDTLEIRPRPNQQPPTRDTALPEATITATAPLAAIYASNTLQNTSGSSDIRILLLAPSRNPHANLSGALTVISLPSSEQFAYEALSYTWDAPLHSHGQYLGVGTLWIEEIPVCITGNLSAALKRLRQRDRVRALWVDAVCMNLEDHFERATQVHRVPEIFGSAVRVIAWLGGDYESGGGGVGEAFVLARSVSREMMDWDGDGDDGEDGSGSLEDGDVRQLWECVMQRRFFQRRWVLGELACADKILFVCGAASISDQDLLAYIDGAHWSTLTDSFQSSDLVRFFDRLRGMKSQSILDILYTFQNFGCRDDRDRIAAFMGVFKGSMGKFRMSYDVECEELYFLFAGCLMEDRNCVPQLLQAAAFQAKERFETGDSRLQTWVPDWRMKVPKPAKNFWWGRGGERSGSMDFQTLNSGVLRAELPFYGYIHKGFSQTEMAYDENAILPIDGDCICGPMWSDFEIGEEVEEEDVEACYLVLRPADGGCYTIVGFCGVFLEGFVSVGENAVKEFWIA</sequence>
<dbReference type="PANTHER" id="PTHR24148">
    <property type="entry name" value="ANKYRIN REPEAT DOMAIN-CONTAINING PROTEIN 39 HOMOLOG-RELATED"/>
    <property type="match status" value="1"/>
</dbReference>
<accession>M2YSB0</accession>
<organism evidence="3 4">
    <name type="scientific">Pseudocercospora fijiensis (strain CIRAD86)</name>
    <name type="common">Black leaf streak disease fungus</name>
    <name type="synonym">Mycosphaerella fijiensis</name>
    <dbReference type="NCBI Taxonomy" id="383855"/>
    <lineage>
        <taxon>Eukaryota</taxon>
        <taxon>Fungi</taxon>
        <taxon>Dikarya</taxon>
        <taxon>Ascomycota</taxon>
        <taxon>Pezizomycotina</taxon>
        <taxon>Dothideomycetes</taxon>
        <taxon>Dothideomycetidae</taxon>
        <taxon>Mycosphaerellales</taxon>
        <taxon>Mycosphaerellaceae</taxon>
        <taxon>Pseudocercospora</taxon>
    </lineage>
</organism>
<reference evidence="3 4" key="1">
    <citation type="journal article" date="2012" name="PLoS Pathog.">
        <title>Diverse lifestyles and strategies of plant pathogenesis encoded in the genomes of eighteen Dothideomycetes fungi.</title>
        <authorList>
            <person name="Ohm R.A."/>
            <person name="Feau N."/>
            <person name="Henrissat B."/>
            <person name="Schoch C.L."/>
            <person name="Horwitz B.A."/>
            <person name="Barry K.W."/>
            <person name="Condon B.J."/>
            <person name="Copeland A.C."/>
            <person name="Dhillon B."/>
            <person name="Glaser F."/>
            <person name="Hesse C.N."/>
            <person name="Kosti I."/>
            <person name="LaButti K."/>
            <person name="Lindquist E.A."/>
            <person name="Lucas S."/>
            <person name="Salamov A.A."/>
            <person name="Bradshaw R.E."/>
            <person name="Ciuffetti L."/>
            <person name="Hamelin R.C."/>
            <person name="Kema G.H.J."/>
            <person name="Lawrence C."/>
            <person name="Scott J.A."/>
            <person name="Spatafora J.W."/>
            <person name="Turgeon B.G."/>
            <person name="de Wit P.J.G.M."/>
            <person name="Zhong S."/>
            <person name="Goodwin S.B."/>
            <person name="Grigoriev I.V."/>
        </authorList>
    </citation>
    <scope>NUCLEOTIDE SEQUENCE [LARGE SCALE GENOMIC DNA]</scope>
    <source>
        <strain evidence="3 4">CIRAD86</strain>
    </source>
</reference>
<protein>
    <recommendedName>
        <fullName evidence="2">Heterokaryon incompatibility domain-containing protein</fullName>
    </recommendedName>
</protein>
<dbReference type="Pfam" id="PF06985">
    <property type="entry name" value="HET"/>
    <property type="match status" value="1"/>
</dbReference>
<evidence type="ECO:0000259" key="2">
    <source>
        <dbReference type="Pfam" id="PF06985"/>
    </source>
</evidence>
<dbReference type="InterPro" id="IPR010730">
    <property type="entry name" value="HET"/>
</dbReference>
<dbReference type="EMBL" id="KB446561">
    <property type="protein sequence ID" value="EME80615.1"/>
    <property type="molecule type" value="Genomic_DNA"/>
</dbReference>
<dbReference type="HOGENOM" id="CLU_525924_0_0_1"/>
<dbReference type="GeneID" id="19342225"/>
<dbReference type="AlphaFoldDB" id="M2YSB0"/>
<dbReference type="STRING" id="383855.M2YSB0"/>
<evidence type="ECO:0000313" key="3">
    <source>
        <dbReference type="EMBL" id="EME80615.1"/>
    </source>
</evidence>
<dbReference type="PANTHER" id="PTHR24148:SF64">
    <property type="entry name" value="HETEROKARYON INCOMPATIBILITY DOMAIN-CONTAINING PROTEIN"/>
    <property type="match status" value="1"/>
</dbReference>
<name>M2YSB0_PSEFD</name>
<dbReference type="KEGG" id="pfj:MYCFIDRAFT_84640"/>
<gene>
    <name evidence="3" type="ORF">MYCFIDRAFT_84640</name>
</gene>
<dbReference type="InterPro" id="IPR052895">
    <property type="entry name" value="HetReg/Transcr_Mod"/>
</dbReference>
<keyword evidence="4" id="KW-1185">Reference proteome</keyword>